<accession>A0A918MXK1</accession>
<evidence type="ECO:0000256" key="5">
    <source>
        <dbReference type="ARBA" id="ARBA00022475"/>
    </source>
</evidence>
<reference evidence="17" key="1">
    <citation type="journal article" date="2014" name="Int. J. Syst. Evol. Microbiol.">
        <title>Complete genome sequence of Corynebacterium casei LMG S-19264T (=DSM 44701T), isolated from a smear-ripened cheese.</title>
        <authorList>
            <consortium name="US DOE Joint Genome Institute (JGI-PGF)"/>
            <person name="Walter F."/>
            <person name="Albersmeier A."/>
            <person name="Kalinowski J."/>
            <person name="Ruckert C."/>
        </authorList>
    </citation>
    <scope>NUCLEOTIDE SEQUENCE</scope>
    <source>
        <strain evidence="17">KCTC 23732</strain>
    </source>
</reference>
<evidence type="ECO:0000256" key="4">
    <source>
        <dbReference type="ARBA" id="ARBA00011988"/>
    </source>
</evidence>
<keyword evidence="18" id="KW-1185">Reference proteome</keyword>
<dbReference type="PROSITE" id="PS50011">
    <property type="entry name" value="PROTEIN_KINASE_DOM"/>
    <property type="match status" value="1"/>
</dbReference>
<dbReference type="EMBL" id="BMYS01000003">
    <property type="protein sequence ID" value="GGW79425.1"/>
    <property type="molecule type" value="Genomic_DNA"/>
</dbReference>
<evidence type="ECO:0000256" key="15">
    <source>
        <dbReference type="HAMAP-Rule" id="MF_00521"/>
    </source>
</evidence>
<feature type="active site" evidence="15">
    <location>
        <position position="175"/>
    </location>
</feature>
<comment type="catalytic activity">
    <reaction evidence="14 15">
        <text>an alpha-Kdo-(2-&gt;6)-lipid IVA + ATP = a 4-O-phospho-alpha-Kdo-(2-&gt;6)-lipid IVA + ADP + H(+)</text>
        <dbReference type="Rhea" id="RHEA:74271"/>
        <dbReference type="ChEBI" id="CHEBI:15378"/>
        <dbReference type="ChEBI" id="CHEBI:30616"/>
        <dbReference type="ChEBI" id="CHEBI:176428"/>
        <dbReference type="ChEBI" id="CHEBI:193140"/>
        <dbReference type="ChEBI" id="CHEBI:456216"/>
        <dbReference type="EC" id="2.7.1.166"/>
    </reaction>
</comment>
<comment type="caution">
    <text evidence="17">The sequence shown here is derived from an EMBL/GenBank/DDBJ whole genome shotgun (WGS) entry which is preliminary data.</text>
</comment>
<dbReference type="Pfam" id="PF06293">
    <property type="entry name" value="Kdo"/>
    <property type="match status" value="1"/>
</dbReference>
<evidence type="ECO:0000256" key="7">
    <source>
        <dbReference type="ARBA" id="ARBA00022679"/>
    </source>
</evidence>
<keyword evidence="7 15" id="KW-0808">Transferase</keyword>
<dbReference type="InterPro" id="IPR022826">
    <property type="entry name" value="KDO_kinase"/>
</dbReference>
<name>A0A918MXK1_9BURK</name>
<evidence type="ECO:0000256" key="8">
    <source>
        <dbReference type="ARBA" id="ARBA00022741"/>
    </source>
</evidence>
<keyword evidence="11 15" id="KW-0448">Lipopolysaccharide biosynthesis</keyword>
<evidence type="ECO:0000259" key="16">
    <source>
        <dbReference type="PROSITE" id="PS50011"/>
    </source>
</evidence>
<dbReference type="EC" id="2.7.1.166" evidence="4 15"/>
<dbReference type="AlphaFoldDB" id="A0A918MXK1"/>
<dbReference type="NCBIfam" id="NF002475">
    <property type="entry name" value="PRK01723.1"/>
    <property type="match status" value="1"/>
</dbReference>
<dbReference type="InterPro" id="IPR000719">
    <property type="entry name" value="Prot_kinase_dom"/>
</dbReference>
<dbReference type="GO" id="GO:0005886">
    <property type="term" value="C:plasma membrane"/>
    <property type="evidence" value="ECO:0007669"/>
    <property type="project" value="UniProtKB-SubCell"/>
</dbReference>
<evidence type="ECO:0000313" key="17">
    <source>
        <dbReference type="EMBL" id="GGW79425.1"/>
    </source>
</evidence>
<dbReference type="RefSeq" id="WP_189384021.1">
    <property type="nucleotide sequence ID" value="NZ_BAABFY010000007.1"/>
</dbReference>
<keyword evidence="5 15" id="KW-1003">Cell membrane</keyword>
<organism evidence="17 18">
    <name type="scientific">Advenella faeciporci</name>
    <dbReference type="NCBI Taxonomy" id="797535"/>
    <lineage>
        <taxon>Bacteria</taxon>
        <taxon>Pseudomonadati</taxon>
        <taxon>Pseudomonadota</taxon>
        <taxon>Betaproteobacteria</taxon>
        <taxon>Burkholderiales</taxon>
        <taxon>Alcaligenaceae</taxon>
    </lineage>
</organism>
<keyword evidence="10 15" id="KW-0067">ATP-binding</keyword>
<keyword evidence="8 15" id="KW-0547">Nucleotide-binding</keyword>
<keyword evidence="9 15" id="KW-0418">Kinase</keyword>
<keyword evidence="6 15" id="KW-0997">Cell inner membrane</keyword>
<evidence type="ECO:0000313" key="18">
    <source>
        <dbReference type="Proteomes" id="UP000608345"/>
    </source>
</evidence>
<comment type="subcellular location">
    <subcellularLocation>
        <location evidence="1 15">Cell inner membrane</location>
        <topology evidence="1 15">Peripheral membrane protein</topology>
        <orientation evidence="1 15">Cytoplasmic side</orientation>
    </subcellularLocation>
</comment>
<evidence type="ECO:0000256" key="9">
    <source>
        <dbReference type="ARBA" id="ARBA00022777"/>
    </source>
</evidence>
<dbReference type="Gene3D" id="1.10.510.10">
    <property type="entry name" value="Transferase(Phosphotransferase) domain 1"/>
    <property type="match status" value="1"/>
</dbReference>
<evidence type="ECO:0000256" key="13">
    <source>
        <dbReference type="ARBA" id="ARBA00029511"/>
    </source>
</evidence>
<evidence type="ECO:0000256" key="3">
    <source>
        <dbReference type="ARBA" id="ARBA00010327"/>
    </source>
</evidence>
<comment type="pathway">
    <text evidence="2 15">Bacterial outer membrane biogenesis; LPS core biosynthesis.</text>
</comment>
<dbReference type="Proteomes" id="UP000608345">
    <property type="component" value="Unassembled WGS sequence"/>
</dbReference>
<evidence type="ECO:0000256" key="12">
    <source>
        <dbReference type="ARBA" id="ARBA00023136"/>
    </source>
</evidence>
<feature type="domain" description="Protein kinase" evidence="16">
    <location>
        <begin position="5"/>
        <end position="241"/>
    </location>
</feature>
<dbReference type="SUPFAM" id="SSF56112">
    <property type="entry name" value="Protein kinase-like (PK-like)"/>
    <property type="match status" value="1"/>
</dbReference>
<evidence type="ECO:0000256" key="1">
    <source>
        <dbReference type="ARBA" id="ARBA00004515"/>
    </source>
</evidence>
<evidence type="ECO:0000256" key="6">
    <source>
        <dbReference type="ARBA" id="ARBA00022519"/>
    </source>
</evidence>
<dbReference type="InterPro" id="IPR011009">
    <property type="entry name" value="Kinase-like_dom_sf"/>
</dbReference>
<comment type="similarity">
    <text evidence="3 15">Belongs to the protein kinase superfamily. KdkA/RfaP family.</text>
</comment>
<comment type="function">
    <text evidence="15">Catalyzes the ATP-dependent phosphorylation of the 3-deoxy-D-manno-octulosonic acid (Kdo) residue in Kdo-lipid IV(A) at the 4-OH position.</text>
</comment>
<dbReference type="GO" id="GO:0005524">
    <property type="term" value="F:ATP binding"/>
    <property type="evidence" value="ECO:0007669"/>
    <property type="project" value="UniProtKB-UniRule"/>
</dbReference>
<evidence type="ECO:0000256" key="11">
    <source>
        <dbReference type="ARBA" id="ARBA00022985"/>
    </source>
</evidence>
<proteinExistence type="inferred from homology"/>
<reference evidence="17" key="2">
    <citation type="submission" date="2020-09" db="EMBL/GenBank/DDBJ databases">
        <authorList>
            <person name="Sun Q."/>
            <person name="Kim S."/>
        </authorList>
    </citation>
    <scope>NUCLEOTIDE SEQUENCE</scope>
    <source>
        <strain evidence="17">KCTC 23732</strain>
    </source>
</reference>
<gene>
    <name evidence="15 17" type="primary">kdkA</name>
    <name evidence="17" type="ORF">GCM10011450_06470</name>
</gene>
<dbReference type="HAMAP" id="MF_00521">
    <property type="entry name" value="KDO_kinase"/>
    <property type="match status" value="1"/>
</dbReference>
<evidence type="ECO:0000256" key="14">
    <source>
        <dbReference type="ARBA" id="ARBA00034417"/>
    </source>
</evidence>
<protein>
    <recommendedName>
        <fullName evidence="13 15">3-deoxy-D-manno-octulosonic acid kinase</fullName>
        <shortName evidence="15">Kdo kinase</shortName>
        <ecNumber evidence="4 15">2.7.1.166</ecNumber>
    </recommendedName>
</protein>
<dbReference type="GO" id="GO:0004672">
    <property type="term" value="F:protein kinase activity"/>
    <property type="evidence" value="ECO:0007669"/>
    <property type="project" value="InterPro"/>
</dbReference>
<keyword evidence="12 15" id="KW-0472">Membrane</keyword>
<dbReference type="GO" id="GO:0009244">
    <property type="term" value="P:lipopolysaccharide core region biosynthetic process"/>
    <property type="evidence" value="ECO:0007669"/>
    <property type="project" value="UniProtKB-UniRule"/>
</dbReference>
<evidence type="ECO:0000256" key="2">
    <source>
        <dbReference type="ARBA" id="ARBA00004713"/>
    </source>
</evidence>
<sequence>MTDTFGQVVRVNAGKSGMLYDSAFAIEPDMRVFDPVFYADRARPVSAGGRNAAWFVHDRWGSGVLRKYRRGGLVARINKSHYVWNGAENTRSFAEFRLLQSMHVQGLPVPKVVAASYTRSWCFYQAALITETLPGTRPLASVLKDMPATADPGALAKACANSIYLMHKANVWHADLNAFNILVDGNNKAWLIDFDKGRQLVMTDSLCEANLNRLKRSLEKVLQQQGLAFWEHLHRFYIKNQ</sequence>
<evidence type="ECO:0000256" key="10">
    <source>
        <dbReference type="ARBA" id="ARBA00022840"/>
    </source>
</evidence>